<evidence type="ECO:0000313" key="7">
    <source>
        <dbReference type="EMBL" id="RGN34617.1"/>
    </source>
</evidence>
<dbReference type="GO" id="GO:0006352">
    <property type="term" value="P:DNA-templated transcription initiation"/>
    <property type="evidence" value="ECO:0007669"/>
    <property type="project" value="InterPro"/>
</dbReference>
<organism evidence="7 8">
    <name type="scientific">Bacteroides oleiciplenus</name>
    <dbReference type="NCBI Taxonomy" id="626931"/>
    <lineage>
        <taxon>Bacteria</taxon>
        <taxon>Pseudomonadati</taxon>
        <taxon>Bacteroidota</taxon>
        <taxon>Bacteroidia</taxon>
        <taxon>Bacteroidales</taxon>
        <taxon>Bacteroidaceae</taxon>
        <taxon>Bacteroides</taxon>
    </lineage>
</organism>
<comment type="caution">
    <text evidence="7">The sequence shown here is derived from an EMBL/GenBank/DDBJ whole genome shotgun (WGS) entry which is preliminary data.</text>
</comment>
<accession>A0A3E5BAJ6</accession>
<dbReference type="InterPro" id="IPR007627">
    <property type="entry name" value="RNA_pol_sigma70_r2"/>
</dbReference>
<dbReference type="InterPro" id="IPR014327">
    <property type="entry name" value="RNA_pol_sigma70_bacteroid"/>
</dbReference>
<dbReference type="Proteomes" id="UP000260983">
    <property type="component" value="Unassembled WGS sequence"/>
</dbReference>
<gene>
    <name evidence="7" type="ORF">DXB65_12910</name>
</gene>
<evidence type="ECO:0000256" key="4">
    <source>
        <dbReference type="ARBA" id="ARBA00023163"/>
    </source>
</evidence>
<dbReference type="EMBL" id="QSUL01000008">
    <property type="protein sequence ID" value="RGN34617.1"/>
    <property type="molecule type" value="Genomic_DNA"/>
</dbReference>
<evidence type="ECO:0000256" key="1">
    <source>
        <dbReference type="ARBA" id="ARBA00010641"/>
    </source>
</evidence>
<dbReference type="InterPro" id="IPR036388">
    <property type="entry name" value="WH-like_DNA-bd_sf"/>
</dbReference>
<feature type="domain" description="RNA polymerase sigma factor 70 region 4 type 2" evidence="6">
    <location>
        <begin position="120"/>
        <end position="168"/>
    </location>
</feature>
<dbReference type="SUPFAM" id="SSF88659">
    <property type="entry name" value="Sigma3 and sigma4 domains of RNA polymerase sigma factors"/>
    <property type="match status" value="1"/>
</dbReference>
<dbReference type="PANTHER" id="PTHR43133">
    <property type="entry name" value="RNA POLYMERASE ECF-TYPE SIGMA FACTO"/>
    <property type="match status" value="1"/>
</dbReference>
<proteinExistence type="inferred from homology"/>
<dbReference type="InterPro" id="IPR039425">
    <property type="entry name" value="RNA_pol_sigma-70-like"/>
</dbReference>
<keyword evidence="3" id="KW-0731">Sigma factor</keyword>
<sequence length="181" mass="21455">MVTHENNNLNENQQNHSSLEIVYGKYYDNLVQFAEGLLKSNVYAQDIIQDVFVGICKQEIYFISEKFMVNYIYRSVYNRCVDILRHKQQIQRYGEIYAEEYKADVMPITNEILYKELSAIIDKRIDNLPPKCKLIFLMKYEKQQTNPEISETLGLSLRTVENQVFIARNVLRNYLQPYLCS</sequence>
<dbReference type="Gene3D" id="1.10.1740.10">
    <property type="match status" value="1"/>
</dbReference>
<dbReference type="InterPro" id="IPR013324">
    <property type="entry name" value="RNA_pol_sigma_r3/r4-like"/>
</dbReference>
<dbReference type="GO" id="GO:0016987">
    <property type="term" value="F:sigma factor activity"/>
    <property type="evidence" value="ECO:0007669"/>
    <property type="project" value="UniProtKB-KW"/>
</dbReference>
<reference evidence="7 8" key="1">
    <citation type="submission" date="2018-08" db="EMBL/GenBank/DDBJ databases">
        <title>A genome reference for cultivated species of the human gut microbiota.</title>
        <authorList>
            <person name="Zou Y."/>
            <person name="Xue W."/>
            <person name="Luo G."/>
        </authorList>
    </citation>
    <scope>NUCLEOTIDE SEQUENCE [LARGE SCALE GENOMIC DNA]</scope>
    <source>
        <strain evidence="7 8">OM05-15BH</strain>
    </source>
</reference>
<dbReference type="InterPro" id="IPR013249">
    <property type="entry name" value="RNA_pol_sigma70_r4_t2"/>
</dbReference>
<dbReference type="Gene3D" id="1.10.10.10">
    <property type="entry name" value="Winged helix-like DNA-binding domain superfamily/Winged helix DNA-binding domain"/>
    <property type="match status" value="1"/>
</dbReference>
<dbReference type="SUPFAM" id="SSF88946">
    <property type="entry name" value="Sigma2 domain of RNA polymerase sigma factors"/>
    <property type="match status" value="1"/>
</dbReference>
<dbReference type="Pfam" id="PF08281">
    <property type="entry name" value="Sigma70_r4_2"/>
    <property type="match status" value="1"/>
</dbReference>
<dbReference type="NCBIfam" id="TIGR02937">
    <property type="entry name" value="sigma70-ECF"/>
    <property type="match status" value="1"/>
</dbReference>
<evidence type="ECO:0000256" key="3">
    <source>
        <dbReference type="ARBA" id="ARBA00023082"/>
    </source>
</evidence>
<dbReference type="GO" id="GO:0003677">
    <property type="term" value="F:DNA binding"/>
    <property type="evidence" value="ECO:0007669"/>
    <property type="project" value="InterPro"/>
</dbReference>
<evidence type="ECO:0000259" key="6">
    <source>
        <dbReference type="Pfam" id="PF08281"/>
    </source>
</evidence>
<evidence type="ECO:0000256" key="2">
    <source>
        <dbReference type="ARBA" id="ARBA00023015"/>
    </source>
</evidence>
<protein>
    <submittedName>
        <fullName evidence="7">RNA polymerase sigma-70 factor</fullName>
    </submittedName>
</protein>
<feature type="domain" description="RNA polymerase sigma-70 region 2" evidence="5">
    <location>
        <begin position="23"/>
        <end position="88"/>
    </location>
</feature>
<keyword evidence="4" id="KW-0804">Transcription</keyword>
<name>A0A3E5BAJ6_9BACE</name>
<dbReference type="NCBIfam" id="TIGR02985">
    <property type="entry name" value="Sig70_bacteroi1"/>
    <property type="match status" value="1"/>
</dbReference>
<dbReference type="Pfam" id="PF04542">
    <property type="entry name" value="Sigma70_r2"/>
    <property type="match status" value="1"/>
</dbReference>
<dbReference type="InterPro" id="IPR014284">
    <property type="entry name" value="RNA_pol_sigma-70_dom"/>
</dbReference>
<comment type="similarity">
    <text evidence="1">Belongs to the sigma-70 factor family. ECF subfamily.</text>
</comment>
<evidence type="ECO:0000313" key="8">
    <source>
        <dbReference type="Proteomes" id="UP000260983"/>
    </source>
</evidence>
<dbReference type="RefSeq" id="WP_117724491.1">
    <property type="nucleotide sequence ID" value="NZ_QSUL01000008.1"/>
</dbReference>
<dbReference type="PANTHER" id="PTHR43133:SF46">
    <property type="entry name" value="RNA POLYMERASE SIGMA-70 FACTOR ECF SUBFAMILY"/>
    <property type="match status" value="1"/>
</dbReference>
<keyword evidence="2" id="KW-0805">Transcription regulation</keyword>
<dbReference type="InterPro" id="IPR013325">
    <property type="entry name" value="RNA_pol_sigma_r2"/>
</dbReference>
<evidence type="ECO:0000259" key="5">
    <source>
        <dbReference type="Pfam" id="PF04542"/>
    </source>
</evidence>
<dbReference type="AlphaFoldDB" id="A0A3E5BAJ6"/>